<keyword evidence="6" id="KW-0694">RNA-binding</keyword>
<keyword evidence="2 10" id="KW-0547">Nucleotide-binding</keyword>
<evidence type="ECO:0000256" key="1">
    <source>
        <dbReference type="ARBA" id="ARBA00012552"/>
    </source>
</evidence>
<accession>A0A6P5ALU1</accession>
<comment type="catalytic activity">
    <reaction evidence="8">
        <text>ATP + H2O = ADP + phosphate + H(+)</text>
        <dbReference type="Rhea" id="RHEA:13065"/>
        <dbReference type="ChEBI" id="CHEBI:15377"/>
        <dbReference type="ChEBI" id="CHEBI:15378"/>
        <dbReference type="ChEBI" id="CHEBI:30616"/>
        <dbReference type="ChEBI" id="CHEBI:43474"/>
        <dbReference type="ChEBI" id="CHEBI:456216"/>
        <dbReference type="EC" id="3.6.4.13"/>
    </reaction>
</comment>
<dbReference type="GO" id="GO:0003723">
    <property type="term" value="F:RNA binding"/>
    <property type="evidence" value="ECO:0007669"/>
    <property type="project" value="UniProtKB-KW"/>
</dbReference>
<dbReference type="PANTHER" id="PTHR47958">
    <property type="entry name" value="ATP-DEPENDENT RNA HELICASE DBP3"/>
    <property type="match status" value="1"/>
</dbReference>
<dbReference type="Pfam" id="PF00270">
    <property type="entry name" value="DEAD"/>
    <property type="match status" value="1"/>
</dbReference>
<evidence type="ECO:0000256" key="11">
    <source>
        <dbReference type="SAM" id="MobiDB-lite"/>
    </source>
</evidence>
<dbReference type="PROSITE" id="PS51195">
    <property type="entry name" value="Q_MOTIF"/>
    <property type="match status" value="1"/>
</dbReference>
<organism evidence="15 16">
    <name type="scientific">Branchiostoma belcheri</name>
    <name type="common">Amphioxus</name>
    <dbReference type="NCBI Taxonomy" id="7741"/>
    <lineage>
        <taxon>Eukaryota</taxon>
        <taxon>Metazoa</taxon>
        <taxon>Chordata</taxon>
        <taxon>Cephalochordata</taxon>
        <taxon>Leptocardii</taxon>
        <taxon>Amphioxiformes</taxon>
        <taxon>Branchiostomatidae</taxon>
        <taxon>Branchiostoma</taxon>
    </lineage>
</organism>
<protein>
    <recommendedName>
        <fullName evidence="1">RNA helicase</fullName>
        <ecNumber evidence="1">3.6.4.13</ecNumber>
    </recommendedName>
</protein>
<evidence type="ECO:0000256" key="10">
    <source>
        <dbReference type="RuleBase" id="RU000492"/>
    </source>
</evidence>
<dbReference type="InterPro" id="IPR001650">
    <property type="entry name" value="Helicase_C-like"/>
</dbReference>
<keyword evidence="4 10" id="KW-0347">Helicase</keyword>
<feature type="compositionally biased region" description="Gly residues" evidence="11">
    <location>
        <begin position="84"/>
        <end position="104"/>
    </location>
</feature>
<dbReference type="FunFam" id="3.40.50.300:FF:000160">
    <property type="entry name" value="ATP-dependent RNA helicase DDX3X"/>
    <property type="match status" value="1"/>
</dbReference>
<dbReference type="GO" id="GO:0016787">
    <property type="term" value="F:hydrolase activity"/>
    <property type="evidence" value="ECO:0007669"/>
    <property type="project" value="UniProtKB-KW"/>
</dbReference>
<dbReference type="Gene3D" id="3.40.50.300">
    <property type="entry name" value="P-loop containing nucleotide triphosphate hydrolases"/>
    <property type="match status" value="2"/>
</dbReference>
<sequence>MSHDGRQNGPSLDQQLAGLDLNAAPGQGGAGGGINKGRYIPPHVRNRGQTNDFGPPNSGGYNRPGFAGPPPFVNAGIPQQNFGNFGGRGGGRPYNNQGGRGGGFNRNFGGRDNRNFGGGNQWDGGRMNNRWDRSNEQPSNNRWSRDDRKAGGDNYPPPEDADWSKPLPRNERMERELFGKSNTGINFDKYEDIPVEATGESCPQHIVEFTDLDLGEIISNNIKLANYMKPTPVQKYAIPIARANRDLMACAQTGSGKTAAFLIPILSLIYENGPQGLPQHGRQYGGSGSRKRYPLALVLAPTRELASQIYDEAKKFAYRSHVRPCVVYGGADIGGQMRDLERGCHLLVGTPGRLVDMMERGRIGLDYIKYLILDEADRMLDMGFEPQIRRIVEQDTMPGTGKRRTMMFSATFPKEIQMLARDFLDNYIFLAVGRVGSTSDNITQKVVWVDEQDKRSFLLDLLNATGKGPDSLTLTFVETKKGADALEDFLYREGYPVSSIHGDRSQREREDALMTFRTGKTPILVATAVAARGLDIPNVKHVINFDLPSDIDEYVHRIGRTGRVGNLGLATSFFNDKNRNVVRDLVDILIESKQELPSWLESMAYEERRQQSSGRNRGRNRFQGGFGSRDYRQQHRGGGQQRGGAPSYGGFTHYQPQGYGGYPPGAMRQHDQQSFDWWGN</sequence>
<dbReference type="PROSITE" id="PS51192">
    <property type="entry name" value="HELICASE_ATP_BIND_1"/>
    <property type="match status" value="1"/>
</dbReference>
<evidence type="ECO:0000256" key="7">
    <source>
        <dbReference type="ARBA" id="ARBA00024358"/>
    </source>
</evidence>
<feature type="compositionally biased region" description="Gly residues" evidence="11">
    <location>
        <begin position="26"/>
        <end position="35"/>
    </location>
</feature>
<feature type="domain" description="Helicase ATP-binding" evidence="12">
    <location>
        <begin position="238"/>
        <end position="430"/>
    </location>
</feature>
<dbReference type="InterPro" id="IPR011545">
    <property type="entry name" value="DEAD/DEAH_box_helicase_dom"/>
</dbReference>
<evidence type="ECO:0000256" key="2">
    <source>
        <dbReference type="ARBA" id="ARBA00022741"/>
    </source>
</evidence>
<dbReference type="RefSeq" id="XP_019644017.1">
    <property type="nucleotide sequence ID" value="XM_019788458.1"/>
</dbReference>
<evidence type="ECO:0000256" key="4">
    <source>
        <dbReference type="ARBA" id="ARBA00022806"/>
    </source>
</evidence>
<feature type="short sequence motif" description="Q motif" evidence="9">
    <location>
        <begin position="207"/>
        <end position="235"/>
    </location>
</feature>
<keyword evidence="3 10" id="KW-0378">Hydrolase</keyword>
<dbReference type="PROSITE" id="PS51194">
    <property type="entry name" value="HELICASE_CTER"/>
    <property type="match status" value="1"/>
</dbReference>
<evidence type="ECO:0000256" key="8">
    <source>
        <dbReference type="ARBA" id="ARBA00047984"/>
    </source>
</evidence>
<dbReference type="AlphaFoldDB" id="A0A6P5ALU1"/>
<proteinExistence type="inferred from homology"/>
<dbReference type="PROSITE" id="PS00039">
    <property type="entry name" value="DEAD_ATP_HELICASE"/>
    <property type="match status" value="1"/>
</dbReference>
<dbReference type="CDD" id="cd18787">
    <property type="entry name" value="SF2_C_DEAD"/>
    <property type="match status" value="1"/>
</dbReference>
<evidence type="ECO:0000256" key="5">
    <source>
        <dbReference type="ARBA" id="ARBA00022840"/>
    </source>
</evidence>
<dbReference type="CDD" id="cd18051">
    <property type="entry name" value="DEADc_DDX3"/>
    <property type="match status" value="1"/>
</dbReference>
<evidence type="ECO:0000256" key="3">
    <source>
        <dbReference type="ARBA" id="ARBA00022801"/>
    </source>
</evidence>
<dbReference type="GO" id="GO:0003724">
    <property type="term" value="F:RNA helicase activity"/>
    <property type="evidence" value="ECO:0007669"/>
    <property type="project" value="UniProtKB-EC"/>
</dbReference>
<dbReference type="EC" id="3.6.4.13" evidence="1"/>
<evidence type="ECO:0000259" key="13">
    <source>
        <dbReference type="PROSITE" id="PS51194"/>
    </source>
</evidence>
<dbReference type="OrthoDB" id="196131at2759"/>
<evidence type="ECO:0000256" key="9">
    <source>
        <dbReference type="PROSITE-ProRule" id="PRU00552"/>
    </source>
</evidence>
<dbReference type="InterPro" id="IPR014001">
    <property type="entry name" value="Helicase_ATP-bd"/>
</dbReference>
<dbReference type="FunFam" id="3.40.50.300:FF:000008">
    <property type="entry name" value="ATP-dependent RNA helicase RhlB"/>
    <property type="match status" value="1"/>
</dbReference>
<evidence type="ECO:0000259" key="12">
    <source>
        <dbReference type="PROSITE" id="PS51192"/>
    </source>
</evidence>
<gene>
    <name evidence="16" type="primary">LOC109485057</name>
</gene>
<name>A0A6P5ALU1_BRABE</name>
<evidence type="ECO:0000259" key="14">
    <source>
        <dbReference type="PROSITE" id="PS51195"/>
    </source>
</evidence>
<dbReference type="Pfam" id="PF00271">
    <property type="entry name" value="Helicase_C"/>
    <property type="match status" value="1"/>
</dbReference>
<evidence type="ECO:0000256" key="6">
    <source>
        <dbReference type="ARBA" id="ARBA00022884"/>
    </source>
</evidence>
<dbReference type="Proteomes" id="UP000515135">
    <property type="component" value="Unplaced"/>
</dbReference>
<dbReference type="InterPro" id="IPR014014">
    <property type="entry name" value="RNA_helicase_DEAD_Q_motif"/>
</dbReference>
<keyword evidence="5 10" id="KW-0067">ATP-binding</keyword>
<feature type="domain" description="Helicase C-terminal" evidence="13">
    <location>
        <begin position="441"/>
        <end position="604"/>
    </location>
</feature>
<dbReference type="SMART" id="SM00487">
    <property type="entry name" value="DEXDc"/>
    <property type="match status" value="1"/>
</dbReference>
<feature type="region of interest" description="Disordered" evidence="11">
    <location>
        <begin position="1"/>
        <end position="169"/>
    </location>
</feature>
<feature type="domain" description="DEAD-box RNA helicase Q" evidence="14">
    <location>
        <begin position="207"/>
        <end position="235"/>
    </location>
</feature>
<dbReference type="SUPFAM" id="SSF52540">
    <property type="entry name" value="P-loop containing nucleoside triphosphate hydrolases"/>
    <property type="match status" value="1"/>
</dbReference>
<dbReference type="SMART" id="SM00490">
    <property type="entry name" value="HELICc"/>
    <property type="match status" value="1"/>
</dbReference>
<feature type="region of interest" description="Disordered" evidence="11">
    <location>
        <begin position="607"/>
        <end position="667"/>
    </location>
</feature>
<keyword evidence="15" id="KW-1185">Reference proteome</keyword>
<evidence type="ECO:0000313" key="15">
    <source>
        <dbReference type="Proteomes" id="UP000515135"/>
    </source>
</evidence>
<dbReference type="GeneID" id="109485057"/>
<dbReference type="GO" id="GO:0005524">
    <property type="term" value="F:ATP binding"/>
    <property type="evidence" value="ECO:0007669"/>
    <property type="project" value="UniProtKB-KW"/>
</dbReference>
<reference evidence="16" key="1">
    <citation type="submission" date="2025-08" db="UniProtKB">
        <authorList>
            <consortium name="RefSeq"/>
        </authorList>
    </citation>
    <scope>IDENTIFICATION</scope>
    <source>
        <tissue evidence="16">Gonad</tissue>
    </source>
</reference>
<evidence type="ECO:0000313" key="16">
    <source>
        <dbReference type="RefSeq" id="XP_019644017.1"/>
    </source>
</evidence>
<comment type="similarity">
    <text evidence="7">Belongs to the DEAD box helicase family. DDX3/DED1 subfamily.</text>
</comment>
<dbReference type="InterPro" id="IPR027417">
    <property type="entry name" value="P-loop_NTPase"/>
</dbReference>
<dbReference type="InterPro" id="IPR000629">
    <property type="entry name" value="RNA-helicase_DEAD-box_CS"/>
</dbReference>